<organism evidence="2 3">
    <name type="scientific">Apatococcus lobatus</name>
    <dbReference type="NCBI Taxonomy" id="904363"/>
    <lineage>
        <taxon>Eukaryota</taxon>
        <taxon>Viridiplantae</taxon>
        <taxon>Chlorophyta</taxon>
        <taxon>core chlorophytes</taxon>
        <taxon>Trebouxiophyceae</taxon>
        <taxon>Chlorellales</taxon>
        <taxon>Chlorellaceae</taxon>
        <taxon>Apatococcus</taxon>
    </lineage>
</organism>
<name>A0AAW1RAI2_9CHLO</name>
<feature type="transmembrane region" description="Helical" evidence="1">
    <location>
        <begin position="18"/>
        <end position="36"/>
    </location>
</feature>
<dbReference type="Proteomes" id="UP001438707">
    <property type="component" value="Unassembled WGS sequence"/>
</dbReference>
<dbReference type="PANTHER" id="PTHR34543:SF1">
    <property type="entry name" value="PROTEIN ABA DEFICIENT 4, CHLOROPLASTIC"/>
    <property type="match status" value="1"/>
</dbReference>
<proteinExistence type="predicted"/>
<dbReference type="AlphaFoldDB" id="A0AAW1RAI2"/>
<gene>
    <name evidence="2" type="ORF">WJX74_010989</name>
</gene>
<dbReference type="EMBL" id="JALJOS010000015">
    <property type="protein sequence ID" value="KAK9830872.1"/>
    <property type="molecule type" value="Genomic_DNA"/>
</dbReference>
<evidence type="ECO:0008006" key="4">
    <source>
        <dbReference type="Google" id="ProtNLM"/>
    </source>
</evidence>
<reference evidence="2 3" key="1">
    <citation type="journal article" date="2024" name="Nat. Commun.">
        <title>Phylogenomics reveals the evolutionary origins of lichenization in chlorophyte algae.</title>
        <authorList>
            <person name="Puginier C."/>
            <person name="Libourel C."/>
            <person name="Otte J."/>
            <person name="Skaloud P."/>
            <person name="Haon M."/>
            <person name="Grisel S."/>
            <person name="Petersen M."/>
            <person name="Berrin J.G."/>
            <person name="Delaux P.M."/>
            <person name="Dal Grande F."/>
            <person name="Keller J."/>
        </authorList>
    </citation>
    <scope>NUCLEOTIDE SEQUENCE [LARGE SCALE GENOMIC DNA]</scope>
    <source>
        <strain evidence="2 3">SAG 2145</strain>
    </source>
</reference>
<dbReference type="Pfam" id="PF14108">
    <property type="entry name" value="ABA4-like"/>
    <property type="match status" value="1"/>
</dbReference>
<comment type="caution">
    <text evidence="2">The sequence shown here is derived from an EMBL/GenBank/DDBJ whole genome shotgun (WGS) entry which is preliminary data.</text>
</comment>
<feature type="transmembrane region" description="Helical" evidence="1">
    <location>
        <begin position="99"/>
        <end position="119"/>
    </location>
</feature>
<dbReference type="PANTHER" id="PTHR34543">
    <property type="entry name" value="PROTEIN ABA DEFICIENT 4, CHLOROPLASTIC"/>
    <property type="match status" value="1"/>
</dbReference>
<keyword evidence="1" id="KW-1133">Transmembrane helix</keyword>
<protein>
    <recommendedName>
        <fullName evidence="4">DUF4281 domain-containing protein</fullName>
    </recommendedName>
</protein>
<evidence type="ECO:0000313" key="2">
    <source>
        <dbReference type="EMBL" id="KAK9830872.1"/>
    </source>
</evidence>
<evidence type="ECO:0000313" key="3">
    <source>
        <dbReference type="Proteomes" id="UP001438707"/>
    </source>
</evidence>
<sequence>MIFFPQQQLTKRLLSSKGIYLALSLFYVACLLTWLATGLSQSVSQAASSIWSSQHKAAAFGWLFQNAEATALVWLHLLLLDLLQARHVFLDALDHAIPAAHSIILCFMVGPLGLMSHFATRALVERRRQQLHPAQSTKTA</sequence>
<keyword evidence="3" id="KW-1185">Reference proteome</keyword>
<keyword evidence="1" id="KW-0472">Membrane</keyword>
<evidence type="ECO:0000256" key="1">
    <source>
        <dbReference type="SAM" id="Phobius"/>
    </source>
</evidence>
<keyword evidence="1" id="KW-0812">Transmembrane</keyword>
<accession>A0AAW1RAI2</accession>
<dbReference type="InterPro" id="IPR025461">
    <property type="entry name" value="ABA4-like"/>
</dbReference>